<dbReference type="AlphaFoldDB" id="A0A5P2M9R5"/>
<evidence type="ECO:0000256" key="3">
    <source>
        <dbReference type="ARBA" id="ARBA00023054"/>
    </source>
</evidence>
<dbReference type="InterPro" id="IPR019732">
    <property type="entry name" value="SigmaS_Anti-adapt_IraP"/>
</dbReference>
<protein>
    <submittedName>
        <fullName evidence="5">Anti-adapter protein iraP</fullName>
    </submittedName>
</protein>
<evidence type="ECO:0000256" key="1">
    <source>
        <dbReference type="ARBA" id="ARBA00022490"/>
    </source>
</evidence>
<gene>
    <name evidence="5" type="primary">iraP</name>
    <name evidence="5" type="ORF">GHA_00896</name>
    <name evidence="6" type="ORF">TML_03852</name>
</gene>
<name>A0A5P2M9R5_9ENTR</name>
<evidence type="ECO:0000313" key="5">
    <source>
        <dbReference type="EMBL" id="CAB5527352.1"/>
    </source>
</evidence>
<keyword evidence="2" id="KW-0346">Stress response</keyword>
<keyword evidence="1" id="KW-0963">Cytoplasm</keyword>
<reference evidence="5" key="1">
    <citation type="submission" date="2020-05" db="EMBL/GenBank/DDBJ databases">
        <authorList>
            <person name="Delgado-Blas J."/>
        </authorList>
    </citation>
    <scope>NUCLEOTIDE SEQUENCE</scope>
    <source>
        <strain evidence="5">BB1459</strain>
        <strain evidence="6">BB1480</strain>
    </source>
</reference>
<dbReference type="Proteomes" id="UP000834503">
    <property type="component" value="Unassembled WGS sequence"/>
</dbReference>
<proteinExistence type="predicted"/>
<dbReference type="Pfam" id="PF10796">
    <property type="entry name" value="Anti-adapt_IraP"/>
    <property type="match status" value="1"/>
</dbReference>
<dbReference type="Proteomes" id="UP000837205">
    <property type="component" value="Unassembled WGS sequence"/>
</dbReference>
<accession>A0A5P2M9R5</accession>
<dbReference type="GeneID" id="69430047"/>
<sequence>MKNLVTELLLKLAQKEEESQNLAAQVEMLEQVITEMLRNMAWSDRQILLRQIEGALAGVNPVPAFMTTLHNAGESVSKRFD</sequence>
<dbReference type="RefSeq" id="WP_038638107.1">
    <property type="nucleotide sequence ID" value="NZ_CABDWX010000001.1"/>
</dbReference>
<organism evidence="5 7">
    <name type="scientific">Citrobacter werkmanii</name>
    <dbReference type="NCBI Taxonomy" id="67827"/>
    <lineage>
        <taxon>Bacteria</taxon>
        <taxon>Pseudomonadati</taxon>
        <taxon>Pseudomonadota</taxon>
        <taxon>Gammaproteobacteria</taxon>
        <taxon>Enterobacterales</taxon>
        <taxon>Enterobacteriaceae</taxon>
        <taxon>Citrobacter</taxon>
        <taxon>Citrobacter freundii complex</taxon>
    </lineage>
</organism>
<dbReference type="GO" id="GO:0005737">
    <property type="term" value="C:cytoplasm"/>
    <property type="evidence" value="ECO:0007669"/>
    <property type="project" value="InterPro"/>
</dbReference>
<dbReference type="EMBL" id="CAHPQX010000003">
    <property type="protein sequence ID" value="CAB5527352.1"/>
    <property type="molecule type" value="Genomic_DNA"/>
</dbReference>
<evidence type="ECO:0000256" key="2">
    <source>
        <dbReference type="ARBA" id="ARBA00023016"/>
    </source>
</evidence>
<dbReference type="EMBL" id="CAIIUA010000001">
    <property type="protein sequence ID" value="CAC9225618.1"/>
    <property type="molecule type" value="Genomic_DNA"/>
</dbReference>
<evidence type="ECO:0000256" key="4">
    <source>
        <dbReference type="SAM" id="Coils"/>
    </source>
</evidence>
<evidence type="ECO:0000313" key="6">
    <source>
        <dbReference type="EMBL" id="CAC9225618.1"/>
    </source>
</evidence>
<keyword evidence="8" id="KW-1185">Reference proteome</keyword>
<evidence type="ECO:0000313" key="8">
    <source>
        <dbReference type="Proteomes" id="UP000837205"/>
    </source>
</evidence>
<evidence type="ECO:0000313" key="7">
    <source>
        <dbReference type="Proteomes" id="UP000834503"/>
    </source>
</evidence>
<keyword evidence="3 4" id="KW-0175">Coiled coil</keyword>
<feature type="coiled-coil region" evidence="4">
    <location>
        <begin position="5"/>
        <end position="39"/>
    </location>
</feature>
<comment type="caution">
    <text evidence="5">The sequence shown here is derived from an EMBL/GenBank/DDBJ whole genome shotgun (WGS) entry which is preliminary data.</text>
</comment>